<protein>
    <recommendedName>
        <fullName evidence="3 9">Cysteine proteinase 1, mitochondrial</fullName>
        <ecNumber evidence="2 9">3.4.22.40</ecNumber>
    </recommendedName>
</protein>
<dbReference type="InterPro" id="IPR038765">
    <property type="entry name" value="Papain-like_cys_pep_sf"/>
</dbReference>
<reference evidence="11 12" key="1">
    <citation type="submission" date="2019-06" db="EMBL/GenBank/DDBJ databases">
        <authorList>
            <person name="Palmer J.M."/>
        </authorList>
    </citation>
    <scope>NUCLEOTIDE SEQUENCE [LARGE SCALE GENOMIC DNA]</scope>
    <source>
        <strain evidence="11 12">TWF703</strain>
    </source>
</reference>
<evidence type="ECO:0000256" key="5">
    <source>
        <dbReference type="ARBA" id="ARBA00022801"/>
    </source>
</evidence>
<sequence>MGQAQSTAGVQTPDWVGNEATETKYEKSAYDLLKSLSFAEDDQGFVYRELTIKSIKRWEEQFLAEPKNLLALAAVSKNDMKQIIQQPNAIIDDAQVFSDQIAFDGAPITNQRSSGRCWIFAATSVLRVYLMKKDKLEKANFFLERMQKFPVLDTLSITKSETNDTGPIEIIDTSEEPLDSRVVDELLKIPVNDGGQWDMIINLVERYGVVPQKLYPDTYNSMNSRGVNALVTSKLREFALQLRAMSSSGLSPHAIQRAKSKMVNTIYNILVTCFGPPPKPDETFTWEFRDSLGKFHSYPNITPINFFKDFIGYKAASHFSLINDPRHEYGKLYTVSRLNNVFGGKPIRYVNVDMATMKAAIVAMIKKDHPVFFGCDVGKFSDSKLGIMDTKLFDYKLAFDTELGLNKAGRLLVGESRMTHAMTLNGVHIVDGKSVKWKVQNSWGEGSGEKGWFVMTDGWMDEYCYQAVVGPDFVSQEIRDILKQEPTALPLWDPIGALA</sequence>
<keyword evidence="9" id="KW-0963">Cytoplasm</keyword>
<evidence type="ECO:0000313" key="11">
    <source>
        <dbReference type="EMBL" id="KAF3120395.1"/>
    </source>
</evidence>
<gene>
    <name evidence="11" type="ORF">TWF703_002633</name>
</gene>
<evidence type="ECO:0000256" key="3">
    <source>
        <dbReference type="ARBA" id="ARBA00016900"/>
    </source>
</evidence>
<dbReference type="PIRSF" id="PIRSF005700">
    <property type="entry name" value="PepC"/>
    <property type="match status" value="1"/>
</dbReference>
<comment type="function">
    <text evidence="9">Has aminopeptidase activity, shortening substrate peptides sequentially by 1 amino acid. Has bleomycin hydrolase activity, which can protect the cell from the toxic effects of bleomycin. Has homocysteine-thiolactonase activity, protecting the cell against homocysteine toxicity.</text>
</comment>
<evidence type="ECO:0000313" key="12">
    <source>
        <dbReference type="Proteomes" id="UP000480548"/>
    </source>
</evidence>
<dbReference type="EC" id="3.4.22.40" evidence="2 9"/>
<dbReference type="PANTHER" id="PTHR10363:SF2">
    <property type="entry name" value="BLEOMYCIN HYDROLASE"/>
    <property type="match status" value="1"/>
</dbReference>
<dbReference type="Pfam" id="PF03051">
    <property type="entry name" value="Peptidase_C1_2"/>
    <property type="match status" value="1"/>
</dbReference>
<dbReference type="GO" id="GO:0009636">
    <property type="term" value="P:response to toxic substance"/>
    <property type="evidence" value="ECO:0007669"/>
    <property type="project" value="TreeGrafter"/>
</dbReference>
<dbReference type="EMBL" id="WIQZ01000153">
    <property type="protein sequence ID" value="KAF3120395.1"/>
    <property type="molecule type" value="Genomic_DNA"/>
</dbReference>
<dbReference type="AlphaFoldDB" id="A0A7C8P067"/>
<dbReference type="GO" id="GO:0006508">
    <property type="term" value="P:proteolysis"/>
    <property type="evidence" value="ECO:0007669"/>
    <property type="project" value="UniProtKB-KW"/>
</dbReference>
<dbReference type="Proteomes" id="UP000480548">
    <property type="component" value="Unassembled WGS sequence"/>
</dbReference>
<evidence type="ECO:0000256" key="9">
    <source>
        <dbReference type="PIRNR" id="PIRNR005700"/>
    </source>
</evidence>
<comment type="caution">
    <text evidence="11">The sequence shown here is derived from an EMBL/GenBank/DDBJ whole genome shotgun (WGS) entry which is preliminary data.</text>
</comment>
<evidence type="ECO:0000256" key="4">
    <source>
        <dbReference type="ARBA" id="ARBA00022670"/>
    </source>
</evidence>
<dbReference type="InterPro" id="IPR000169">
    <property type="entry name" value="Pept_cys_AS"/>
</dbReference>
<feature type="active site" evidence="10">
    <location>
        <position position="420"/>
    </location>
</feature>
<dbReference type="GO" id="GO:0043418">
    <property type="term" value="P:homocysteine catabolic process"/>
    <property type="evidence" value="ECO:0007669"/>
    <property type="project" value="TreeGrafter"/>
</dbReference>
<keyword evidence="4 9" id="KW-0645">Protease</keyword>
<feature type="active site" evidence="10">
    <location>
        <position position="441"/>
    </location>
</feature>
<accession>A0A7C8P067</accession>
<dbReference type="GO" id="GO:0004197">
    <property type="term" value="F:cysteine-type endopeptidase activity"/>
    <property type="evidence" value="ECO:0007669"/>
    <property type="project" value="UniProtKB-EC"/>
</dbReference>
<dbReference type="CDD" id="cd00585">
    <property type="entry name" value="Peptidase_C1B"/>
    <property type="match status" value="1"/>
</dbReference>
<evidence type="ECO:0000256" key="6">
    <source>
        <dbReference type="ARBA" id="ARBA00022807"/>
    </source>
</evidence>
<proteinExistence type="inferred from homology"/>
<evidence type="ECO:0000256" key="2">
    <source>
        <dbReference type="ARBA" id="ARBA00012465"/>
    </source>
</evidence>
<dbReference type="SUPFAM" id="SSF54001">
    <property type="entry name" value="Cysteine proteinases"/>
    <property type="match status" value="1"/>
</dbReference>
<dbReference type="PROSITE" id="PS00139">
    <property type="entry name" value="THIOL_PROTEASE_CYS"/>
    <property type="match status" value="1"/>
</dbReference>
<comment type="catalytic activity">
    <reaction evidence="1 9">
        <text>Inactivates bleomycin B2 (a cytotoxic glycometallopeptide) by hydrolysis of a carboxyamide bond of beta-aminoalanine, but also shows general aminopeptidase activity. The specificity varies somewhat with source, but amino acid arylamides of Met, Leu and Ala are preferred.</text>
        <dbReference type="EC" id="3.4.22.40"/>
    </reaction>
</comment>
<dbReference type="Gene3D" id="3.90.70.10">
    <property type="entry name" value="Cysteine proteinases"/>
    <property type="match status" value="1"/>
</dbReference>
<keyword evidence="5 9" id="KW-0378">Hydrolase</keyword>
<keyword evidence="6 9" id="KW-0788">Thiol protease</keyword>
<comment type="subunit">
    <text evidence="8">Homohexamer. Binds to nucleic acids. Binds single-stranded DNA and RNA with higher affinity than double-stranded DNA.</text>
</comment>
<comment type="subcellular location">
    <subcellularLocation>
        <location evidence="9">Mitochondrion</location>
    </subcellularLocation>
    <subcellularLocation>
        <location evidence="9">Cytoplasm</location>
    </subcellularLocation>
</comment>
<dbReference type="GO" id="GO:0005739">
    <property type="term" value="C:mitochondrion"/>
    <property type="evidence" value="ECO:0007669"/>
    <property type="project" value="UniProtKB-SubCell"/>
</dbReference>
<evidence type="ECO:0000256" key="7">
    <source>
        <dbReference type="ARBA" id="ARBA00025347"/>
    </source>
</evidence>
<dbReference type="InterPro" id="IPR004134">
    <property type="entry name" value="Peptidase_C1B"/>
</dbReference>
<organism evidence="11 12">
    <name type="scientific">Orbilia oligospora</name>
    <name type="common">Nematode-trapping fungus</name>
    <name type="synonym">Arthrobotrys oligospora</name>
    <dbReference type="NCBI Taxonomy" id="2813651"/>
    <lineage>
        <taxon>Eukaryota</taxon>
        <taxon>Fungi</taxon>
        <taxon>Dikarya</taxon>
        <taxon>Ascomycota</taxon>
        <taxon>Pezizomycotina</taxon>
        <taxon>Orbiliomycetes</taxon>
        <taxon>Orbiliales</taxon>
        <taxon>Orbiliaceae</taxon>
        <taxon>Orbilia</taxon>
    </lineage>
</organism>
<feature type="active site" evidence="10">
    <location>
        <position position="117"/>
    </location>
</feature>
<evidence type="ECO:0000256" key="10">
    <source>
        <dbReference type="PIRSR" id="PIRSR005700-1"/>
    </source>
</evidence>
<comment type="function">
    <text evidence="7">The normal physiological role of the enzyme is unknown, but it is not essential for the viability of yeast cells. Has aminopeptidase activity, shortening substrate peptides sequentially by 1 amino acid. Has bleomycin hydrolase activity, which can protect the cell from the toxic effects of bleomycin. Has homocysteine-thiolactonase activity, protecting the cell against homocysteine toxicity. Acts as a repressor in the GAL4 regulatory system, but this does not require either the peptidase or nucleic acid-binding activities.</text>
</comment>
<dbReference type="PANTHER" id="PTHR10363">
    <property type="entry name" value="BLEOMYCIN HYDROLASE"/>
    <property type="match status" value="1"/>
</dbReference>
<evidence type="ECO:0000256" key="8">
    <source>
        <dbReference type="ARBA" id="ARBA00026080"/>
    </source>
</evidence>
<name>A0A7C8P067_ORBOL</name>
<keyword evidence="9" id="KW-0496">Mitochondrion</keyword>
<dbReference type="GO" id="GO:0070005">
    <property type="term" value="F:cysteine-type aminopeptidase activity"/>
    <property type="evidence" value="ECO:0007669"/>
    <property type="project" value="InterPro"/>
</dbReference>
<evidence type="ECO:0000256" key="1">
    <source>
        <dbReference type="ARBA" id="ARBA00000423"/>
    </source>
</evidence>
<comment type="similarity">
    <text evidence="9">Belongs to the peptidase C1 family.</text>
</comment>